<dbReference type="AlphaFoldDB" id="A0AA86RDS4"/>
<dbReference type="Proteomes" id="UP001642409">
    <property type="component" value="Unassembled WGS sequence"/>
</dbReference>
<sequence>MSGVIKLHANFSKHLDSKFKSQIQLIENESESLMRRLAQNSSDNIQFLHNNLIQIQSQFNETAFQFEKLLIQNASVLRNQLNFDVNKLQQRIRTDLLNTNQTIQDNSVIIGQMINQNKIEFNQKLNHSNILIQNKINQSQLNFNNQLQQLQINTDAKLSQVLTAFENNFREIQNMVNTTYMKKRDVKSICSQLNTNNFYYFECIAPNIFKLPSMCCFYSLNPYDKQSSGGTPQCIYHGQTSW</sequence>
<evidence type="ECO:0000313" key="1">
    <source>
        <dbReference type="EMBL" id="CAI9976424.1"/>
    </source>
</evidence>
<dbReference type="EMBL" id="CAXDID020000043">
    <property type="protein sequence ID" value="CAL6001360.1"/>
    <property type="molecule type" value="Genomic_DNA"/>
</dbReference>
<gene>
    <name evidence="2" type="ORF">HINF_LOCUS17405</name>
    <name evidence="1" type="ORF">HINF_LOCUS64069</name>
</gene>
<accession>A0AA86RDS4</accession>
<evidence type="ECO:0000313" key="3">
    <source>
        <dbReference type="Proteomes" id="UP001642409"/>
    </source>
</evidence>
<protein>
    <submittedName>
        <fullName evidence="2">Hypothetical_protein</fullName>
    </submittedName>
</protein>
<reference evidence="2 3" key="2">
    <citation type="submission" date="2024-07" db="EMBL/GenBank/DDBJ databases">
        <authorList>
            <person name="Akdeniz Z."/>
        </authorList>
    </citation>
    <scope>NUCLEOTIDE SEQUENCE [LARGE SCALE GENOMIC DNA]</scope>
</reference>
<proteinExistence type="predicted"/>
<organism evidence="1">
    <name type="scientific">Hexamita inflata</name>
    <dbReference type="NCBI Taxonomy" id="28002"/>
    <lineage>
        <taxon>Eukaryota</taxon>
        <taxon>Metamonada</taxon>
        <taxon>Diplomonadida</taxon>
        <taxon>Hexamitidae</taxon>
        <taxon>Hexamitinae</taxon>
        <taxon>Hexamita</taxon>
    </lineage>
</organism>
<comment type="caution">
    <text evidence="1">The sequence shown here is derived from an EMBL/GenBank/DDBJ whole genome shotgun (WGS) entry which is preliminary data.</text>
</comment>
<dbReference type="EMBL" id="CATOUU010001173">
    <property type="protein sequence ID" value="CAI9976424.1"/>
    <property type="molecule type" value="Genomic_DNA"/>
</dbReference>
<reference evidence="1" key="1">
    <citation type="submission" date="2023-06" db="EMBL/GenBank/DDBJ databases">
        <authorList>
            <person name="Kurt Z."/>
        </authorList>
    </citation>
    <scope>NUCLEOTIDE SEQUENCE</scope>
</reference>
<keyword evidence="3" id="KW-1185">Reference proteome</keyword>
<evidence type="ECO:0000313" key="2">
    <source>
        <dbReference type="EMBL" id="CAL6001360.1"/>
    </source>
</evidence>
<name>A0AA86RDS4_9EUKA</name>